<evidence type="ECO:0000256" key="7">
    <source>
        <dbReference type="RuleBase" id="RU003755"/>
    </source>
</evidence>
<keyword evidence="6 8" id="KW-0472">Membrane</keyword>
<feature type="transmembrane region" description="Helical" evidence="8">
    <location>
        <begin position="597"/>
        <end position="618"/>
    </location>
</feature>
<evidence type="ECO:0000256" key="2">
    <source>
        <dbReference type="ARBA" id="ARBA00005982"/>
    </source>
</evidence>
<dbReference type="SMR" id="A0A482XMY2"/>
<dbReference type="InterPro" id="IPR018456">
    <property type="entry name" value="PTR2_symporter_CS"/>
</dbReference>
<keyword evidence="10" id="KW-1185">Reference proteome</keyword>
<reference evidence="9 10" key="1">
    <citation type="journal article" date="2017" name="Gigascience">
        <title>Genome sequence of the small brown planthopper, Laodelphax striatellus.</title>
        <authorList>
            <person name="Zhu J."/>
            <person name="Jiang F."/>
            <person name="Wang X."/>
            <person name="Yang P."/>
            <person name="Bao Y."/>
            <person name="Zhao W."/>
            <person name="Wang W."/>
            <person name="Lu H."/>
            <person name="Wang Q."/>
            <person name="Cui N."/>
            <person name="Li J."/>
            <person name="Chen X."/>
            <person name="Luo L."/>
            <person name="Yu J."/>
            <person name="Kang L."/>
            <person name="Cui F."/>
        </authorList>
    </citation>
    <scope>NUCLEOTIDE SEQUENCE [LARGE SCALE GENOMIC DNA]</scope>
    <source>
        <strain evidence="9">Lst14</strain>
    </source>
</reference>
<dbReference type="PANTHER" id="PTHR11654">
    <property type="entry name" value="OLIGOPEPTIDE TRANSPORTER-RELATED"/>
    <property type="match status" value="1"/>
</dbReference>
<dbReference type="PROSITE" id="PS01023">
    <property type="entry name" value="PTR2_2"/>
    <property type="match status" value="1"/>
</dbReference>
<sequence length="620" mass="69149">MRTIEQELTSCMALEKVVGITIFYLSIVYALGNITLAASSAILLLNIPHRDVALLGLFLIALGSGGIKPCVSSFGGDQFAVPEQERQLQQFFSIFYFSINVGSMFGTLISPILRQDVHCLGEESCFPLAFALPALLMVSAIVIFVLGKRFYLIRKPGGNILIRMCGCIGYALKKKVTCDSRGQKVNHWLELANDKYDSKLINETRIMLSLALMLSPCIFFWALFEQTGSRWTFQASRMNGEVLGYFNIKPDQLHIINPILVLLIIPFFQKFLYPCLASLHLLRTQLQKMVLGGILTAIAFFMSGILEMYLQPTYAVLPGRGEAQLRIFNSFGCNVHLQGSDEFNASVMVESHDMFELKVTGVFLEKSIDVRVNILKEECPNIDSSSLEWRGAFKLTEERATSYLIHGSLRHLNVTSTGYDNVAKSDNGDPRIRVLYSTPQNDILTLRGCDTKTQHATTKLILNSANVTSEELELPKGCYELSSNEISSEILFLKFGGVYRIMLPNKNVGSGEKWNRILFTINPPSSINMLWMVPQFIVITVAEVLFSVTALEFSFMQAPVTMKSVASSLNLLSTSLGNLVVVFIEKAVHTSNQVHNFFIYGGLMIAVMIIFTILAINYKA</sequence>
<dbReference type="Proteomes" id="UP000291343">
    <property type="component" value="Unassembled WGS sequence"/>
</dbReference>
<feature type="transmembrane region" description="Helical" evidence="8">
    <location>
        <begin position="91"/>
        <end position="114"/>
    </location>
</feature>
<dbReference type="InParanoid" id="A0A482XMY2"/>
<feature type="transmembrane region" description="Helical" evidence="8">
    <location>
        <begin position="206"/>
        <end position="224"/>
    </location>
</feature>
<evidence type="ECO:0000256" key="8">
    <source>
        <dbReference type="SAM" id="Phobius"/>
    </source>
</evidence>
<evidence type="ECO:0000313" key="10">
    <source>
        <dbReference type="Proteomes" id="UP000291343"/>
    </source>
</evidence>
<dbReference type="AlphaFoldDB" id="A0A482XMY2"/>
<feature type="transmembrane region" description="Helical" evidence="8">
    <location>
        <begin position="126"/>
        <end position="146"/>
    </location>
</feature>
<feature type="transmembrane region" description="Helical" evidence="8">
    <location>
        <begin position="21"/>
        <end position="47"/>
    </location>
</feature>
<comment type="caution">
    <text evidence="9">The sequence shown here is derived from an EMBL/GenBank/DDBJ whole genome shotgun (WGS) entry which is preliminary data.</text>
</comment>
<keyword evidence="4" id="KW-0571">Peptide transport</keyword>
<feature type="transmembrane region" description="Helical" evidence="8">
    <location>
        <begin position="565"/>
        <end position="585"/>
    </location>
</feature>
<comment type="subcellular location">
    <subcellularLocation>
        <location evidence="1 7">Membrane</location>
        <topology evidence="1 7">Multi-pass membrane protein</topology>
    </subcellularLocation>
</comment>
<feature type="transmembrane region" description="Helical" evidence="8">
    <location>
        <begin position="53"/>
        <end position="71"/>
    </location>
</feature>
<keyword evidence="5 8" id="KW-1133">Transmembrane helix</keyword>
<dbReference type="Pfam" id="PF00854">
    <property type="entry name" value="PTR2"/>
    <property type="match status" value="2"/>
</dbReference>
<keyword evidence="3 7" id="KW-0812">Transmembrane</keyword>
<dbReference type="InterPro" id="IPR000109">
    <property type="entry name" value="POT_fam"/>
</dbReference>
<name>A0A482XMY2_LAOST</name>
<evidence type="ECO:0000256" key="3">
    <source>
        <dbReference type="ARBA" id="ARBA00022692"/>
    </source>
</evidence>
<evidence type="ECO:0000256" key="6">
    <source>
        <dbReference type="ARBA" id="ARBA00023136"/>
    </source>
</evidence>
<feature type="transmembrane region" description="Helical" evidence="8">
    <location>
        <begin position="529"/>
        <end position="553"/>
    </location>
</feature>
<evidence type="ECO:0000256" key="4">
    <source>
        <dbReference type="ARBA" id="ARBA00022856"/>
    </source>
</evidence>
<feature type="transmembrane region" description="Helical" evidence="8">
    <location>
        <begin position="255"/>
        <end position="277"/>
    </location>
</feature>
<dbReference type="SUPFAM" id="SSF103473">
    <property type="entry name" value="MFS general substrate transporter"/>
    <property type="match status" value="1"/>
</dbReference>
<dbReference type="GO" id="GO:0006857">
    <property type="term" value="P:oligopeptide transport"/>
    <property type="evidence" value="ECO:0007669"/>
    <property type="project" value="InterPro"/>
</dbReference>
<dbReference type="GO" id="GO:0016020">
    <property type="term" value="C:membrane"/>
    <property type="evidence" value="ECO:0007669"/>
    <property type="project" value="UniProtKB-SubCell"/>
</dbReference>
<dbReference type="Gene3D" id="1.20.1250.20">
    <property type="entry name" value="MFS general substrate transporter like domains"/>
    <property type="match status" value="2"/>
</dbReference>
<dbReference type="OrthoDB" id="8904098at2759"/>
<comment type="similarity">
    <text evidence="2 7">Belongs to the major facilitator superfamily. Proton-dependent oligopeptide transporter (POT/PTR) (TC 2.A.17) family.</text>
</comment>
<dbReference type="InterPro" id="IPR036259">
    <property type="entry name" value="MFS_trans_sf"/>
</dbReference>
<accession>A0A482XMY2</accession>
<feature type="transmembrane region" description="Helical" evidence="8">
    <location>
        <begin position="289"/>
        <end position="310"/>
    </location>
</feature>
<gene>
    <name evidence="9" type="ORF">LSTR_LSTR004487</name>
</gene>
<evidence type="ECO:0000256" key="5">
    <source>
        <dbReference type="ARBA" id="ARBA00022989"/>
    </source>
</evidence>
<organism evidence="9 10">
    <name type="scientific">Laodelphax striatellus</name>
    <name type="common">Small brown planthopper</name>
    <name type="synonym">Delphax striatella</name>
    <dbReference type="NCBI Taxonomy" id="195883"/>
    <lineage>
        <taxon>Eukaryota</taxon>
        <taxon>Metazoa</taxon>
        <taxon>Ecdysozoa</taxon>
        <taxon>Arthropoda</taxon>
        <taxon>Hexapoda</taxon>
        <taxon>Insecta</taxon>
        <taxon>Pterygota</taxon>
        <taxon>Neoptera</taxon>
        <taxon>Paraneoptera</taxon>
        <taxon>Hemiptera</taxon>
        <taxon>Auchenorrhyncha</taxon>
        <taxon>Fulgoroidea</taxon>
        <taxon>Delphacidae</taxon>
        <taxon>Criomorphinae</taxon>
        <taxon>Laodelphax</taxon>
    </lineage>
</organism>
<proteinExistence type="inferred from homology"/>
<dbReference type="GO" id="GO:0022857">
    <property type="term" value="F:transmembrane transporter activity"/>
    <property type="evidence" value="ECO:0007669"/>
    <property type="project" value="InterPro"/>
</dbReference>
<protein>
    <submittedName>
        <fullName evidence="9">Uncharacterized protein</fullName>
    </submittedName>
</protein>
<evidence type="ECO:0000313" key="9">
    <source>
        <dbReference type="EMBL" id="RZF47087.1"/>
    </source>
</evidence>
<dbReference type="EMBL" id="QKKF02004804">
    <property type="protein sequence ID" value="RZF47087.1"/>
    <property type="molecule type" value="Genomic_DNA"/>
</dbReference>
<keyword evidence="7" id="KW-0813">Transport</keyword>
<evidence type="ECO:0000256" key="1">
    <source>
        <dbReference type="ARBA" id="ARBA00004141"/>
    </source>
</evidence>
<keyword evidence="4" id="KW-0653">Protein transport</keyword>